<evidence type="ECO:0000313" key="2">
    <source>
        <dbReference type="EMBL" id="KKK76917.1"/>
    </source>
</evidence>
<gene>
    <name evidence="2" type="ORF">LCGC14_2858830</name>
</gene>
<feature type="non-terminal residue" evidence="2">
    <location>
        <position position="369"/>
    </location>
</feature>
<dbReference type="Gene3D" id="3.10.450.40">
    <property type="match status" value="1"/>
</dbReference>
<accession>A0A0F8Y687</accession>
<protein>
    <recommendedName>
        <fullName evidence="3">PepSY domain-containing protein</fullName>
    </recommendedName>
</protein>
<sequence length="369" mass="40747">MRWRNWKLFTVMILLAVMLSVAAYAKKSKEKCKQPSEAERKVTEAEVPAAALATLKKLAAGAKIYEFAEEVEHGHTFYEGSWKARSGTKMDVLVTPTGDLVEIEERVDLDKVPGAVLKAARKAAGKGARLAFEKKTLILYEVKFRKANGRHELLLTPDGRCVEEEVEKGKRHEDDDEGEDEEQVSINDVPKAVRATILKHAKGGEIKEIELEDEDGKIIYEAEIIIGGKEVELKVAPNGRLLSKETDEGYHEDDDDEDEDDDDEDVWDHDFSTHVDDDPNETAVITLSYSYQAPLSGGQNGIKPSTQSSVVIMSDATPYETGPAGSSSATDPEDVSVLTESKDIEPHVSQNHSEGDFMNILHADTHVEG</sequence>
<organism evidence="2">
    <name type="scientific">marine sediment metagenome</name>
    <dbReference type="NCBI Taxonomy" id="412755"/>
    <lineage>
        <taxon>unclassified sequences</taxon>
        <taxon>metagenomes</taxon>
        <taxon>ecological metagenomes</taxon>
    </lineage>
</organism>
<feature type="region of interest" description="Disordered" evidence="1">
    <location>
        <begin position="244"/>
        <end position="278"/>
    </location>
</feature>
<name>A0A0F8Y687_9ZZZZ</name>
<dbReference type="SUPFAM" id="SSF160574">
    <property type="entry name" value="BT0923-like"/>
    <property type="match status" value="2"/>
</dbReference>
<feature type="region of interest" description="Disordered" evidence="1">
    <location>
        <begin position="165"/>
        <end position="185"/>
    </location>
</feature>
<feature type="compositionally biased region" description="Acidic residues" evidence="1">
    <location>
        <begin position="250"/>
        <end position="267"/>
    </location>
</feature>
<evidence type="ECO:0008006" key="3">
    <source>
        <dbReference type="Google" id="ProtNLM"/>
    </source>
</evidence>
<evidence type="ECO:0000256" key="1">
    <source>
        <dbReference type="SAM" id="MobiDB-lite"/>
    </source>
</evidence>
<feature type="compositionally biased region" description="Acidic residues" evidence="1">
    <location>
        <begin position="174"/>
        <end position="183"/>
    </location>
</feature>
<feature type="region of interest" description="Disordered" evidence="1">
    <location>
        <begin position="317"/>
        <end position="337"/>
    </location>
</feature>
<feature type="compositionally biased region" description="Basic and acidic residues" evidence="1">
    <location>
        <begin position="268"/>
        <end position="277"/>
    </location>
</feature>
<dbReference type="AlphaFoldDB" id="A0A0F8Y687"/>
<dbReference type="EMBL" id="LAZR01055197">
    <property type="protein sequence ID" value="KKK76917.1"/>
    <property type="molecule type" value="Genomic_DNA"/>
</dbReference>
<proteinExistence type="predicted"/>
<comment type="caution">
    <text evidence="2">The sequence shown here is derived from an EMBL/GenBank/DDBJ whole genome shotgun (WGS) entry which is preliminary data.</text>
</comment>
<reference evidence="2" key="1">
    <citation type="journal article" date="2015" name="Nature">
        <title>Complex archaea that bridge the gap between prokaryotes and eukaryotes.</title>
        <authorList>
            <person name="Spang A."/>
            <person name="Saw J.H."/>
            <person name="Jorgensen S.L."/>
            <person name="Zaremba-Niedzwiedzka K."/>
            <person name="Martijn J."/>
            <person name="Lind A.E."/>
            <person name="van Eijk R."/>
            <person name="Schleper C."/>
            <person name="Guy L."/>
            <person name="Ettema T.J."/>
        </authorList>
    </citation>
    <scope>NUCLEOTIDE SEQUENCE</scope>
</reference>